<dbReference type="Pfam" id="PF13683">
    <property type="entry name" value="rve_3"/>
    <property type="match status" value="1"/>
</dbReference>
<evidence type="ECO:0000259" key="2">
    <source>
        <dbReference type="Pfam" id="PF13683"/>
    </source>
</evidence>
<reference evidence="3" key="1">
    <citation type="submission" date="2024-05" db="EMBL/GenBank/DDBJ databases">
        <title>30 novel species of actinomycetes from the DSMZ collection.</title>
        <authorList>
            <person name="Nouioui I."/>
        </authorList>
    </citation>
    <scope>NUCLEOTIDE SEQUENCE</scope>
    <source>
        <strain evidence="3">DSM 41529</strain>
    </source>
</reference>
<dbReference type="InterPro" id="IPR001584">
    <property type="entry name" value="Integrase_cat-core"/>
</dbReference>
<feature type="domain" description="Integrase catalytic" evidence="2">
    <location>
        <begin position="4"/>
        <end position="63"/>
    </location>
</feature>
<protein>
    <submittedName>
        <fullName evidence="3">Integrase core domain-containing protein</fullName>
    </submittedName>
</protein>
<evidence type="ECO:0000256" key="1">
    <source>
        <dbReference type="SAM" id="MobiDB-lite"/>
    </source>
</evidence>
<evidence type="ECO:0000313" key="4">
    <source>
        <dbReference type="Proteomes" id="UP001180754"/>
    </source>
</evidence>
<feature type="region of interest" description="Disordered" evidence="1">
    <location>
        <begin position="105"/>
        <end position="138"/>
    </location>
</feature>
<dbReference type="SUPFAM" id="SSF53098">
    <property type="entry name" value="Ribonuclease H-like"/>
    <property type="match status" value="1"/>
</dbReference>
<accession>A0ABU2XS23</accession>
<name>A0ABU2XS23_9ACTN</name>
<dbReference type="Proteomes" id="UP001180754">
    <property type="component" value="Unassembled WGS sequence"/>
</dbReference>
<organism evidence="3 4">
    <name type="scientific">Streptomyces lonegramiae</name>
    <dbReference type="NCBI Taxonomy" id="3075524"/>
    <lineage>
        <taxon>Bacteria</taxon>
        <taxon>Bacillati</taxon>
        <taxon>Actinomycetota</taxon>
        <taxon>Actinomycetes</taxon>
        <taxon>Kitasatosporales</taxon>
        <taxon>Streptomycetaceae</taxon>
        <taxon>Streptomyces</taxon>
    </lineage>
</organism>
<dbReference type="InterPro" id="IPR012337">
    <property type="entry name" value="RNaseH-like_sf"/>
</dbReference>
<evidence type="ECO:0000313" key="3">
    <source>
        <dbReference type="EMBL" id="MDT0548709.1"/>
    </source>
</evidence>
<sequence length="138" mass="15398">MDKIPPRSPNCNRHAERFARSVRGECTDRLLIFDRGHAERVLHDYARHFNGHRPHQARDQLVPLDDPNVSTAAQADHSAKQQLSGYADILNRYAALPARRGTVEVSTWGPPGHGRDTPAKHPLPNFCHPTGTSDWGSP</sequence>
<dbReference type="EMBL" id="JAVRFD010000028">
    <property type="protein sequence ID" value="MDT0548709.1"/>
    <property type="molecule type" value="Genomic_DNA"/>
</dbReference>
<dbReference type="RefSeq" id="WP_311729275.1">
    <property type="nucleotide sequence ID" value="NZ_JAVRFD010000028.1"/>
</dbReference>
<gene>
    <name evidence="3" type="ORF">RND15_39450</name>
</gene>
<proteinExistence type="predicted"/>
<keyword evidence="4" id="KW-1185">Reference proteome</keyword>
<comment type="caution">
    <text evidence="3">The sequence shown here is derived from an EMBL/GenBank/DDBJ whole genome shotgun (WGS) entry which is preliminary data.</text>
</comment>